<feature type="transmembrane region" description="Helical" evidence="1">
    <location>
        <begin position="70"/>
        <end position="93"/>
    </location>
</feature>
<dbReference type="InterPro" id="IPR025058">
    <property type="entry name" value="DUF3995"/>
</dbReference>
<keyword evidence="3" id="KW-1185">Reference proteome</keyword>
<reference evidence="3" key="1">
    <citation type="journal article" date="2019" name="Int. J. Syst. Evol. Microbiol.">
        <title>The Global Catalogue of Microorganisms (GCM) 10K type strain sequencing project: providing services to taxonomists for standard genome sequencing and annotation.</title>
        <authorList>
            <consortium name="The Broad Institute Genomics Platform"/>
            <consortium name="The Broad Institute Genome Sequencing Center for Infectious Disease"/>
            <person name="Wu L."/>
            <person name="Ma J."/>
        </authorList>
    </citation>
    <scope>NUCLEOTIDE SEQUENCE [LARGE SCALE GENOMIC DNA]</scope>
    <source>
        <strain evidence="3">JCM 11496</strain>
    </source>
</reference>
<proteinExistence type="predicted"/>
<evidence type="ECO:0000313" key="2">
    <source>
        <dbReference type="EMBL" id="MFD1846476.1"/>
    </source>
</evidence>
<sequence>MHAGFSLYWALGGRWLLATVGQWAVQLSVEAPFEAGLALGIVAVGKLLAATIPVVVAYGRLPWRRFWRAVSWVGGLLLVIYGGVNTVVSGAVLAGAIRPAGGYDLNAMIGHAWLWDPLFFIWGVALTLSLWYSRKSSADGT</sequence>
<keyword evidence="1" id="KW-0472">Membrane</keyword>
<feature type="transmembrane region" description="Helical" evidence="1">
    <location>
        <begin position="113"/>
        <end position="132"/>
    </location>
</feature>
<dbReference type="RefSeq" id="WP_377959559.1">
    <property type="nucleotide sequence ID" value="NZ_JBHUGA010000016.1"/>
</dbReference>
<evidence type="ECO:0000256" key="1">
    <source>
        <dbReference type="SAM" id="Phobius"/>
    </source>
</evidence>
<keyword evidence="1" id="KW-0812">Transmembrane</keyword>
<protein>
    <submittedName>
        <fullName evidence="2">DUF3995 domain-containing protein</fullName>
    </submittedName>
</protein>
<feature type="transmembrane region" description="Helical" evidence="1">
    <location>
        <begin position="37"/>
        <end position="58"/>
    </location>
</feature>
<gene>
    <name evidence="2" type="ORF">ACFSFX_07695</name>
</gene>
<feature type="transmembrane region" description="Helical" evidence="1">
    <location>
        <begin position="7"/>
        <end position="25"/>
    </location>
</feature>
<evidence type="ECO:0000313" key="3">
    <source>
        <dbReference type="Proteomes" id="UP001597307"/>
    </source>
</evidence>
<name>A0ABW4Q6Z2_9MICC</name>
<accession>A0ABW4Q6Z2</accession>
<keyword evidence="1" id="KW-1133">Transmembrane helix</keyword>
<organism evidence="2 3">
    <name type="scientific">Arthrobacter flavus</name>
    <dbReference type="NCBI Taxonomy" id="95172"/>
    <lineage>
        <taxon>Bacteria</taxon>
        <taxon>Bacillati</taxon>
        <taxon>Actinomycetota</taxon>
        <taxon>Actinomycetes</taxon>
        <taxon>Micrococcales</taxon>
        <taxon>Micrococcaceae</taxon>
        <taxon>Arthrobacter</taxon>
    </lineage>
</organism>
<dbReference type="Pfam" id="PF13160">
    <property type="entry name" value="DUF3995"/>
    <property type="match status" value="1"/>
</dbReference>
<dbReference type="EMBL" id="JBHUGA010000016">
    <property type="protein sequence ID" value="MFD1846476.1"/>
    <property type="molecule type" value="Genomic_DNA"/>
</dbReference>
<comment type="caution">
    <text evidence="2">The sequence shown here is derived from an EMBL/GenBank/DDBJ whole genome shotgun (WGS) entry which is preliminary data.</text>
</comment>
<dbReference type="Proteomes" id="UP001597307">
    <property type="component" value="Unassembled WGS sequence"/>
</dbReference>